<dbReference type="InterPro" id="IPR036465">
    <property type="entry name" value="vWFA_dom_sf"/>
</dbReference>
<dbReference type="PANTHER" id="PTHR46503">
    <property type="entry name" value="INTER-ALPHA-TRYPSIN INHIBITOR HEAVY CHAIN-LIKE PROTEIN"/>
    <property type="match status" value="1"/>
</dbReference>
<sequence length="764" mass="83705">MATAGEFVQAVDDGLRLAKRVYFGKDRSVAPPKPPPPMDKSATAEAANSWLMPSAPMVYAVINDPAIVDNPDVPSYQPHVHGRCDPSALIPLQMNGIELEADCALNTAFVTVRGSWRVHCVMGSRSCDCRIAVPMGEQGSVLGVEVDVLRKSYRTQLIATEDVDGTAKAARENGGFLKPHIFTLTIPEVDGGSTLSIKISWSQKLLHCDGEFSLNIPFTFPEYVTPAGKKISKKEKIQLNLNAGTGTQVLCKTISHPLKETSRNVGKLAFLYESEVYSWSSTDFSFSYTVSSSQIFGGVLLQSPSVLDIDQRELFGIYIFPGNQQSRKVFRKDIVIIVDISGSMRGKPLDDTKNALSAALSKLDPEDSFSIIAFNGDTYQFSTSLELATTEAVERATQWINMNFIAGGATNILPPLDMAIDMLSRVHGSIPIIFLVTDGAVKDERHICDAMKNCLTDGRPICPRIYTFGIGEFCNHYFLRMLATIGRGQYGAAYDIDSIEFQMQKLFTRALSPIFANIAIDIWDDLDEVEIYPSHIPDLSSESPLIISGRYRGKFPGTLKAKGVLADLSKFMIDLKIEMARDIPLDRLFAKEQIELLTAQAWFSGNKQLEQKVAKMSIQTAVVSEYTRMVLLETVRGKIAKESVGLKEVTNKNHSLETVDCKGQKMIMLQSLGMGFGNLNATVENISPGLEEPKMPEAAEIFVNSASNCCSSMCNRCCCMCGIQLCSRMNNQCAIALTQLCTALACFACVECCADVCCSGSDGR</sequence>
<accession>A0A5N6QH26</accession>
<dbReference type="PROSITE" id="PS50234">
    <property type="entry name" value="VWFA"/>
    <property type="match status" value="1"/>
</dbReference>
<proteinExistence type="predicted"/>
<evidence type="ECO:0000313" key="2">
    <source>
        <dbReference type="EMBL" id="KAE7998425.1"/>
    </source>
</evidence>
<dbReference type="Pfam" id="PF13768">
    <property type="entry name" value="VWA_3"/>
    <property type="match status" value="1"/>
</dbReference>
<reference evidence="2 3" key="1">
    <citation type="submission" date="2019-06" db="EMBL/GenBank/DDBJ databases">
        <title>A chromosomal-level reference genome of Carpinus fangiana (Coryloideae, Betulaceae).</title>
        <authorList>
            <person name="Yang X."/>
            <person name="Wang Z."/>
            <person name="Zhang L."/>
            <person name="Hao G."/>
            <person name="Liu J."/>
            <person name="Yang Y."/>
        </authorList>
    </citation>
    <scope>NUCLEOTIDE SEQUENCE [LARGE SCALE GENOMIC DNA]</scope>
    <source>
        <strain evidence="2">Cfa_2016G</strain>
        <tissue evidence="2">Leaf</tissue>
    </source>
</reference>
<dbReference type="SUPFAM" id="SSF53300">
    <property type="entry name" value="vWA-like"/>
    <property type="match status" value="1"/>
</dbReference>
<dbReference type="Gene3D" id="3.40.50.410">
    <property type="entry name" value="von Willebrand factor, type A domain"/>
    <property type="match status" value="1"/>
</dbReference>
<keyword evidence="3" id="KW-1185">Reference proteome</keyword>
<name>A0A5N6QH26_9ROSI</name>
<dbReference type="Proteomes" id="UP000327013">
    <property type="component" value="Chromosome 1"/>
</dbReference>
<dbReference type="EMBL" id="CM017321">
    <property type="protein sequence ID" value="KAE7998425.1"/>
    <property type="molecule type" value="Genomic_DNA"/>
</dbReference>
<organism evidence="2 3">
    <name type="scientific">Carpinus fangiana</name>
    <dbReference type="NCBI Taxonomy" id="176857"/>
    <lineage>
        <taxon>Eukaryota</taxon>
        <taxon>Viridiplantae</taxon>
        <taxon>Streptophyta</taxon>
        <taxon>Embryophyta</taxon>
        <taxon>Tracheophyta</taxon>
        <taxon>Spermatophyta</taxon>
        <taxon>Magnoliopsida</taxon>
        <taxon>eudicotyledons</taxon>
        <taxon>Gunneridae</taxon>
        <taxon>Pentapetalae</taxon>
        <taxon>rosids</taxon>
        <taxon>fabids</taxon>
        <taxon>Fagales</taxon>
        <taxon>Betulaceae</taxon>
        <taxon>Carpinus</taxon>
    </lineage>
</organism>
<gene>
    <name evidence="2" type="ORF">FH972_002970</name>
</gene>
<dbReference type="OrthoDB" id="1729737at2759"/>
<dbReference type="PANTHER" id="PTHR46503:SF1">
    <property type="entry name" value="INTER-ALPHA-TRYPSIN INHIBITOR HEAVY CHAIN-LIKE PROTEIN"/>
    <property type="match status" value="1"/>
</dbReference>
<evidence type="ECO:0000313" key="3">
    <source>
        <dbReference type="Proteomes" id="UP000327013"/>
    </source>
</evidence>
<feature type="domain" description="VWFA" evidence="1">
    <location>
        <begin position="333"/>
        <end position="511"/>
    </location>
</feature>
<protein>
    <recommendedName>
        <fullName evidence="1">VWFA domain-containing protein</fullName>
    </recommendedName>
</protein>
<evidence type="ECO:0000259" key="1">
    <source>
        <dbReference type="PROSITE" id="PS50234"/>
    </source>
</evidence>
<dbReference type="AlphaFoldDB" id="A0A5N6QH26"/>
<dbReference type="CDD" id="cd01461">
    <property type="entry name" value="vWA_interalpha_trypsin_inhibitor"/>
    <property type="match status" value="1"/>
</dbReference>
<dbReference type="SMART" id="SM00327">
    <property type="entry name" value="VWA"/>
    <property type="match status" value="1"/>
</dbReference>
<dbReference type="InterPro" id="IPR002035">
    <property type="entry name" value="VWF_A"/>
</dbReference>